<protein>
    <recommendedName>
        <fullName evidence="3">Small secreted protein</fullName>
    </recommendedName>
</protein>
<organism evidence="1 2">
    <name type="scientific">Herbihabitans rhizosphaerae</name>
    <dbReference type="NCBI Taxonomy" id="1872711"/>
    <lineage>
        <taxon>Bacteria</taxon>
        <taxon>Bacillati</taxon>
        <taxon>Actinomycetota</taxon>
        <taxon>Actinomycetes</taxon>
        <taxon>Pseudonocardiales</taxon>
        <taxon>Pseudonocardiaceae</taxon>
        <taxon>Herbihabitans</taxon>
    </lineage>
</organism>
<sequence>MVVVVGEGEDMRKTVVALGFLVLVAVSGCDAASEASNAVSGAVDKGSVCVDALKLAGFEPDLSNPEKAAEEAKKRSEELGNLAQKTADTTVKDALNDMATKVGEFKPSNAVQWSKDKVERLDTLRRACI</sequence>
<dbReference type="NCBIfam" id="NF037950">
    <property type="entry name" value="spanin2_1"/>
    <property type="match status" value="1"/>
</dbReference>
<reference evidence="1 2" key="1">
    <citation type="submission" date="2019-02" db="EMBL/GenBank/DDBJ databases">
        <title>Genomic Encyclopedia of Type Strains, Phase IV (KMG-IV): sequencing the most valuable type-strain genomes for metagenomic binning, comparative biology and taxonomic classification.</title>
        <authorList>
            <person name="Goeker M."/>
        </authorList>
    </citation>
    <scope>NUCLEOTIDE SEQUENCE [LARGE SCALE GENOMIC DNA]</scope>
    <source>
        <strain evidence="1 2">DSM 101727</strain>
    </source>
</reference>
<keyword evidence="2" id="KW-1185">Reference proteome</keyword>
<comment type="caution">
    <text evidence="1">The sequence shown here is derived from an EMBL/GenBank/DDBJ whole genome shotgun (WGS) entry which is preliminary data.</text>
</comment>
<dbReference type="EMBL" id="SGWQ01000006">
    <property type="protein sequence ID" value="RZS36921.1"/>
    <property type="molecule type" value="Genomic_DNA"/>
</dbReference>
<name>A0A4Q7KMU0_9PSEU</name>
<evidence type="ECO:0000313" key="2">
    <source>
        <dbReference type="Proteomes" id="UP000294257"/>
    </source>
</evidence>
<dbReference type="Proteomes" id="UP000294257">
    <property type="component" value="Unassembled WGS sequence"/>
</dbReference>
<evidence type="ECO:0000313" key="1">
    <source>
        <dbReference type="EMBL" id="RZS36921.1"/>
    </source>
</evidence>
<evidence type="ECO:0008006" key="3">
    <source>
        <dbReference type="Google" id="ProtNLM"/>
    </source>
</evidence>
<proteinExistence type="predicted"/>
<dbReference type="AlphaFoldDB" id="A0A4Q7KMU0"/>
<accession>A0A4Q7KMU0</accession>
<gene>
    <name evidence="1" type="ORF">EV193_106155</name>
</gene>